<dbReference type="AlphaFoldDB" id="A0A842B722"/>
<accession>A0A842B722</accession>
<evidence type="ECO:0000256" key="3">
    <source>
        <dbReference type="ARBA" id="ARBA00022840"/>
    </source>
</evidence>
<organism evidence="5 6">
    <name type="scientific">Listeria booriae</name>
    <dbReference type="NCBI Taxonomy" id="1552123"/>
    <lineage>
        <taxon>Bacteria</taxon>
        <taxon>Bacillati</taxon>
        <taxon>Bacillota</taxon>
        <taxon>Bacilli</taxon>
        <taxon>Bacillales</taxon>
        <taxon>Listeriaceae</taxon>
        <taxon>Listeria</taxon>
    </lineage>
</organism>
<evidence type="ECO:0000256" key="1">
    <source>
        <dbReference type="ARBA" id="ARBA00022448"/>
    </source>
</evidence>
<proteinExistence type="predicted"/>
<comment type="caution">
    <text evidence="5">The sequence shown here is derived from an EMBL/GenBank/DDBJ whole genome shotgun (WGS) entry which is preliminary data.</text>
</comment>
<dbReference type="EMBL" id="JAARVD010000010">
    <property type="protein sequence ID" value="MBC1798288.1"/>
    <property type="molecule type" value="Genomic_DNA"/>
</dbReference>
<keyword evidence="3 5" id="KW-0067">ATP-binding</keyword>
<dbReference type="PROSITE" id="PS00211">
    <property type="entry name" value="ABC_TRANSPORTER_1"/>
    <property type="match status" value="1"/>
</dbReference>
<sequence length="230" mass="26470">MIKMIQIINLSKNYKKQQVLKSIYLNFETPGFYFFLGKNGAGKTTFFKCLTGFEKFTGEINILNERSSDNYFGVMFSELMLYLNLSGENCIKTLCINNLIDSEWQFVKNYFSDIKLKKKVKDYSLGQQKLLTLLILILNDAKVLVLDEVSNGLDYETSSSIKALLSELKKEKIILSCGHQFEFYEGIIDSLYVLNDGEINKIEEENYNLGEVYEKYIGSHKATIKLPNKS</sequence>
<evidence type="ECO:0000259" key="4">
    <source>
        <dbReference type="PROSITE" id="PS50893"/>
    </source>
</evidence>
<name>A0A842B722_9LIST</name>
<evidence type="ECO:0000256" key="2">
    <source>
        <dbReference type="ARBA" id="ARBA00022741"/>
    </source>
</evidence>
<dbReference type="InterPro" id="IPR017871">
    <property type="entry name" value="ABC_transporter-like_CS"/>
</dbReference>
<dbReference type="GO" id="GO:0005524">
    <property type="term" value="F:ATP binding"/>
    <property type="evidence" value="ECO:0007669"/>
    <property type="project" value="UniProtKB-KW"/>
</dbReference>
<keyword evidence="2" id="KW-0547">Nucleotide-binding</keyword>
<dbReference type="Gene3D" id="3.40.50.300">
    <property type="entry name" value="P-loop containing nucleotide triphosphate hydrolases"/>
    <property type="match status" value="1"/>
</dbReference>
<evidence type="ECO:0000313" key="6">
    <source>
        <dbReference type="Proteomes" id="UP000548082"/>
    </source>
</evidence>
<dbReference type="PROSITE" id="PS50893">
    <property type="entry name" value="ABC_TRANSPORTER_2"/>
    <property type="match status" value="1"/>
</dbReference>
<protein>
    <submittedName>
        <fullName evidence="5">ATP-binding cassette domain-containing protein</fullName>
    </submittedName>
</protein>
<keyword evidence="1" id="KW-0813">Transport</keyword>
<gene>
    <name evidence="5" type="ORF">HCA55_16240</name>
</gene>
<dbReference type="PANTHER" id="PTHR42939:SF1">
    <property type="entry name" value="ABC TRANSPORTER ATP-BINDING PROTEIN ALBC-RELATED"/>
    <property type="match status" value="1"/>
</dbReference>
<feature type="domain" description="ABC transporter" evidence="4">
    <location>
        <begin position="5"/>
        <end position="221"/>
    </location>
</feature>
<dbReference type="Proteomes" id="UP000548082">
    <property type="component" value="Unassembled WGS sequence"/>
</dbReference>
<dbReference type="InterPro" id="IPR051782">
    <property type="entry name" value="ABC_Transporter_VariousFunc"/>
</dbReference>
<dbReference type="GO" id="GO:0016887">
    <property type="term" value="F:ATP hydrolysis activity"/>
    <property type="evidence" value="ECO:0007669"/>
    <property type="project" value="InterPro"/>
</dbReference>
<dbReference type="Pfam" id="PF00005">
    <property type="entry name" value="ABC_tran"/>
    <property type="match status" value="1"/>
</dbReference>
<dbReference type="SUPFAM" id="SSF52540">
    <property type="entry name" value="P-loop containing nucleoside triphosphate hydrolases"/>
    <property type="match status" value="1"/>
</dbReference>
<reference evidence="5 6" key="1">
    <citation type="submission" date="2020-03" db="EMBL/GenBank/DDBJ databases">
        <title>Soil Listeria distribution.</title>
        <authorList>
            <person name="Liao J."/>
            <person name="Wiedmann M."/>
        </authorList>
    </citation>
    <scope>NUCLEOTIDE SEQUENCE [LARGE SCALE GENOMIC DNA]</scope>
    <source>
        <strain evidence="5 6">FSL L7-0990</strain>
    </source>
</reference>
<dbReference type="InterPro" id="IPR003439">
    <property type="entry name" value="ABC_transporter-like_ATP-bd"/>
</dbReference>
<dbReference type="InterPro" id="IPR027417">
    <property type="entry name" value="P-loop_NTPase"/>
</dbReference>
<dbReference type="PANTHER" id="PTHR42939">
    <property type="entry name" value="ABC TRANSPORTER ATP-BINDING PROTEIN ALBC-RELATED"/>
    <property type="match status" value="1"/>
</dbReference>
<dbReference type="RefSeq" id="WP_185545600.1">
    <property type="nucleotide sequence ID" value="NZ_JAARVD010000010.1"/>
</dbReference>
<evidence type="ECO:0000313" key="5">
    <source>
        <dbReference type="EMBL" id="MBC1798288.1"/>
    </source>
</evidence>